<evidence type="ECO:0000313" key="2">
    <source>
        <dbReference type="Proteomes" id="UP001732700"/>
    </source>
</evidence>
<dbReference type="EnsemblPlants" id="AVESA.00010b.r2.1DG0193340.1">
    <property type="protein sequence ID" value="AVESA.00010b.r2.1DG0193340.1.CDS"/>
    <property type="gene ID" value="AVESA.00010b.r2.1DG0193340"/>
</dbReference>
<evidence type="ECO:0000313" key="1">
    <source>
        <dbReference type="EnsemblPlants" id="AVESA.00010b.r2.1DG0193340.1.CDS"/>
    </source>
</evidence>
<protein>
    <submittedName>
        <fullName evidence="1">Uncharacterized protein</fullName>
    </submittedName>
</protein>
<keyword evidence="2" id="KW-1185">Reference proteome</keyword>
<organism evidence="1 2">
    <name type="scientific">Avena sativa</name>
    <name type="common">Oat</name>
    <dbReference type="NCBI Taxonomy" id="4498"/>
    <lineage>
        <taxon>Eukaryota</taxon>
        <taxon>Viridiplantae</taxon>
        <taxon>Streptophyta</taxon>
        <taxon>Embryophyta</taxon>
        <taxon>Tracheophyta</taxon>
        <taxon>Spermatophyta</taxon>
        <taxon>Magnoliopsida</taxon>
        <taxon>Liliopsida</taxon>
        <taxon>Poales</taxon>
        <taxon>Poaceae</taxon>
        <taxon>BOP clade</taxon>
        <taxon>Pooideae</taxon>
        <taxon>Poodae</taxon>
        <taxon>Poeae</taxon>
        <taxon>Poeae Chloroplast Group 1 (Aveneae type)</taxon>
        <taxon>Aveninae</taxon>
        <taxon>Avena</taxon>
    </lineage>
</organism>
<sequence>MECACFVTVLIMWGLVYSRRKGSVQEGTRCVGAPHDSASLNTGNIQNTKVRGLVDTRRKRACQEGTHGVGTPHDSASFNKGNIQNTEVSEDSVAVACVVPDAGDTAFQIHCLRRSAYAAVLRAFCAQSDLFSRVKQECLAELRKELKISDNEHREYVAKASTNKHIKSLNAWLYKGNNGNADVVKESLDLKRVIPDSGDSAFQIHCLERSAYAFVLRAFCAKPNLLSWARLLTKLRNELRLSYIEHQEVIARVNSNDYIKSLRKFRFANYSGLTKKTPASDLIAVVPDKISKTGMSFTSLAPESPMPAHTMSPERNIGILGTSYSTRKGLCSDPDTIAPVKKLKSASGSALAYFKSLPCAEQLPKPIFSVLMESSKHGPLDSKTPPCAMKAICTVSPMFQGKHNQSNAGLVPWCVHKGIEASREKGPEASPLSRSKGLSVAITYSAANVDHGSDIIKIPLTSSLVNKVEELFKAKLEPSNLETVKSTLKDQERYLMDALAKLSEVSSACPGEHDVVECGEEAPPPKSVSSSSYDETPTSSITQLWRAEAEREVVETRRELEPAAKRAWRPNVRVFGSEWVECLSRKRKKGTGLGSKTVRRVRPVTVGEYY</sequence>
<accession>A0ACD5U697</accession>
<name>A0ACD5U697_AVESA</name>
<proteinExistence type="predicted"/>
<reference evidence="1" key="2">
    <citation type="submission" date="2025-09" db="UniProtKB">
        <authorList>
            <consortium name="EnsemblPlants"/>
        </authorList>
    </citation>
    <scope>IDENTIFICATION</scope>
</reference>
<reference evidence="1" key="1">
    <citation type="submission" date="2021-05" db="EMBL/GenBank/DDBJ databases">
        <authorList>
            <person name="Scholz U."/>
            <person name="Mascher M."/>
            <person name="Fiebig A."/>
        </authorList>
    </citation>
    <scope>NUCLEOTIDE SEQUENCE [LARGE SCALE GENOMIC DNA]</scope>
</reference>
<dbReference type="Proteomes" id="UP001732700">
    <property type="component" value="Chromosome 1D"/>
</dbReference>